<dbReference type="RefSeq" id="WP_158104438.1">
    <property type="nucleotide sequence ID" value="NZ_JADBEG010000001.1"/>
</dbReference>
<reference evidence="2 3" key="1">
    <citation type="submission" date="2020-10" db="EMBL/GenBank/DDBJ databases">
        <title>Sequencing the genomes of 1000 actinobacteria strains.</title>
        <authorList>
            <person name="Klenk H.-P."/>
        </authorList>
    </citation>
    <scope>NUCLEOTIDE SEQUENCE [LARGE SCALE GENOMIC DNA]</scope>
    <source>
        <strain evidence="2 3">DSM 44653</strain>
    </source>
</reference>
<protein>
    <submittedName>
        <fullName evidence="2">Uncharacterized protein</fullName>
    </submittedName>
</protein>
<accession>A0ABR9HTM7</accession>
<proteinExistence type="predicted"/>
<evidence type="ECO:0000256" key="1">
    <source>
        <dbReference type="SAM" id="Phobius"/>
    </source>
</evidence>
<keyword evidence="1" id="KW-0812">Transmembrane</keyword>
<keyword evidence="1" id="KW-0472">Membrane</keyword>
<comment type="caution">
    <text evidence="2">The sequence shown here is derived from an EMBL/GenBank/DDBJ whole genome shotgun (WGS) entry which is preliminary data.</text>
</comment>
<gene>
    <name evidence="2" type="ORF">H4696_001391</name>
</gene>
<dbReference type="Proteomes" id="UP000631670">
    <property type="component" value="Unassembled WGS sequence"/>
</dbReference>
<keyword evidence="3" id="KW-1185">Reference proteome</keyword>
<sequence length="56" mass="5725">MLSVVVLTLLAATVAAAVGLLWRMYRADEPLFGGLGICLLVGPGALLAFLQVGLAV</sequence>
<dbReference type="EMBL" id="JADBEG010000001">
    <property type="protein sequence ID" value="MBE1494291.1"/>
    <property type="molecule type" value="Genomic_DNA"/>
</dbReference>
<organism evidence="2 3">
    <name type="scientific">Amycolatopsis lexingtonensis</name>
    <dbReference type="NCBI Taxonomy" id="218822"/>
    <lineage>
        <taxon>Bacteria</taxon>
        <taxon>Bacillati</taxon>
        <taxon>Actinomycetota</taxon>
        <taxon>Actinomycetes</taxon>
        <taxon>Pseudonocardiales</taxon>
        <taxon>Pseudonocardiaceae</taxon>
        <taxon>Amycolatopsis</taxon>
    </lineage>
</organism>
<evidence type="ECO:0000313" key="2">
    <source>
        <dbReference type="EMBL" id="MBE1494291.1"/>
    </source>
</evidence>
<feature type="transmembrane region" description="Helical" evidence="1">
    <location>
        <begin position="32"/>
        <end position="54"/>
    </location>
</feature>
<name>A0ABR9HTM7_9PSEU</name>
<evidence type="ECO:0000313" key="3">
    <source>
        <dbReference type="Proteomes" id="UP000631670"/>
    </source>
</evidence>
<keyword evidence="1" id="KW-1133">Transmembrane helix</keyword>